<evidence type="ECO:0000256" key="1">
    <source>
        <dbReference type="SAM" id="Phobius"/>
    </source>
</evidence>
<evidence type="ECO:0000313" key="2">
    <source>
        <dbReference type="EMBL" id="PWN08165.1"/>
    </source>
</evidence>
<dbReference type="Proteomes" id="UP000245533">
    <property type="component" value="Unassembled WGS sequence"/>
</dbReference>
<proteinExistence type="predicted"/>
<keyword evidence="3" id="KW-1185">Reference proteome</keyword>
<feature type="transmembrane region" description="Helical" evidence="1">
    <location>
        <begin position="6"/>
        <end position="27"/>
    </location>
</feature>
<dbReference type="InterPro" id="IPR013879">
    <property type="entry name" value="DUF1761"/>
</dbReference>
<keyword evidence="1" id="KW-0812">Transmembrane</keyword>
<organism evidence="2 3">
    <name type="scientific">Rhodohalobacter mucosus</name>
    <dbReference type="NCBI Taxonomy" id="2079485"/>
    <lineage>
        <taxon>Bacteria</taxon>
        <taxon>Pseudomonadati</taxon>
        <taxon>Balneolota</taxon>
        <taxon>Balneolia</taxon>
        <taxon>Balneolales</taxon>
        <taxon>Balneolaceae</taxon>
        <taxon>Rhodohalobacter</taxon>
    </lineage>
</organism>
<sequence>MEGTDVNIWAVIVSALSAFLIGGLWYSPALFGKAWMKETGLTNEEIENANMAKIFGLAFIFILVMAYSLAMFLNDPSIDMQMGAFYGFLTGFTWVALALAVNSLYERKSWKYMVINGAYWSVVFTLMGLILGAWK</sequence>
<feature type="transmembrane region" description="Helical" evidence="1">
    <location>
        <begin position="117"/>
        <end position="134"/>
    </location>
</feature>
<dbReference type="OrthoDB" id="333057at2"/>
<feature type="transmembrane region" description="Helical" evidence="1">
    <location>
        <begin position="54"/>
        <end position="73"/>
    </location>
</feature>
<keyword evidence="1" id="KW-1133">Transmembrane helix</keyword>
<reference evidence="2 3" key="1">
    <citation type="submission" date="2018-05" db="EMBL/GenBank/DDBJ databases">
        <title>Rhodohalobacter halophilus gen. nov., sp. nov., a moderately halophilic member of the family Balneolaceae.</title>
        <authorList>
            <person name="Liu Z.-W."/>
        </authorList>
    </citation>
    <scope>NUCLEOTIDE SEQUENCE [LARGE SCALE GENOMIC DNA]</scope>
    <source>
        <strain evidence="2 3">8A47</strain>
    </source>
</reference>
<dbReference type="AlphaFoldDB" id="A0A316TXU1"/>
<keyword evidence="1" id="KW-0472">Membrane</keyword>
<gene>
    <name evidence="2" type="ORF">DDZ15_00585</name>
</gene>
<evidence type="ECO:0000313" key="3">
    <source>
        <dbReference type="Proteomes" id="UP000245533"/>
    </source>
</evidence>
<dbReference type="RefSeq" id="WP_109643803.1">
    <property type="nucleotide sequence ID" value="NZ_QGGB01000001.1"/>
</dbReference>
<comment type="caution">
    <text evidence="2">The sequence shown here is derived from an EMBL/GenBank/DDBJ whole genome shotgun (WGS) entry which is preliminary data.</text>
</comment>
<name>A0A316TXU1_9BACT</name>
<protein>
    <submittedName>
        <fullName evidence="2">DUF1761 domain-containing protein</fullName>
    </submittedName>
</protein>
<feature type="transmembrane region" description="Helical" evidence="1">
    <location>
        <begin position="85"/>
        <end position="105"/>
    </location>
</feature>
<dbReference type="Pfam" id="PF08570">
    <property type="entry name" value="DUF1761"/>
    <property type="match status" value="1"/>
</dbReference>
<dbReference type="EMBL" id="QGGB01000001">
    <property type="protein sequence ID" value="PWN08165.1"/>
    <property type="molecule type" value="Genomic_DNA"/>
</dbReference>
<accession>A0A316TXU1</accession>